<protein>
    <submittedName>
        <fullName evidence="1">Uncharacterized protein</fullName>
    </submittedName>
</protein>
<gene>
    <name evidence="1" type="ORF">WR25_17044</name>
</gene>
<accession>A0A2A2M6H9</accession>
<keyword evidence="2" id="KW-1185">Reference proteome</keyword>
<dbReference type="EMBL" id="LIAE01003469">
    <property type="protein sequence ID" value="PAV93865.1"/>
    <property type="molecule type" value="Genomic_DNA"/>
</dbReference>
<evidence type="ECO:0000313" key="2">
    <source>
        <dbReference type="Proteomes" id="UP000218231"/>
    </source>
</evidence>
<dbReference type="AlphaFoldDB" id="A0A2A2M6H9"/>
<evidence type="ECO:0000313" key="1">
    <source>
        <dbReference type="EMBL" id="PAV93865.1"/>
    </source>
</evidence>
<name>A0A2A2M6H9_9BILA</name>
<proteinExistence type="predicted"/>
<organism evidence="1 2">
    <name type="scientific">Diploscapter pachys</name>
    <dbReference type="NCBI Taxonomy" id="2018661"/>
    <lineage>
        <taxon>Eukaryota</taxon>
        <taxon>Metazoa</taxon>
        <taxon>Ecdysozoa</taxon>
        <taxon>Nematoda</taxon>
        <taxon>Chromadorea</taxon>
        <taxon>Rhabditida</taxon>
        <taxon>Rhabditina</taxon>
        <taxon>Rhabditomorpha</taxon>
        <taxon>Rhabditoidea</taxon>
        <taxon>Rhabditidae</taxon>
        <taxon>Diploscapter</taxon>
    </lineage>
</organism>
<reference evidence="1 2" key="1">
    <citation type="journal article" date="2017" name="Curr. Biol.">
        <title>Genome architecture and evolution of a unichromosomal asexual nematode.</title>
        <authorList>
            <person name="Fradin H."/>
            <person name="Zegar C."/>
            <person name="Gutwein M."/>
            <person name="Lucas J."/>
            <person name="Kovtun M."/>
            <person name="Corcoran D."/>
            <person name="Baugh L.R."/>
            <person name="Kiontke K."/>
            <person name="Gunsalus K."/>
            <person name="Fitch D.H."/>
            <person name="Piano F."/>
        </authorList>
    </citation>
    <scope>NUCLEOTIDE SEQUENCE [LARGE SCALE GENOMIC DNA]</scope>
    <source>
        <strain evidence="1">PF1309</strain>
    </source>
</reference>
<sequence length="68" mass="7119">MTTKADTALIAPVLVQTGYGEREGQAPRALDLQQPLGTIVAGGVKHAVAAPHLAGRCCACARRRDRIP</sequence>
<comment type="caution">
    <text evidence="1">The sequence shown here is derived from an EMBL/GenBank/DDBJ whole genome shotgun (WGS) entry which is preliminary data.</text>
</comment>
<dbReference type="Proteomes" id="UP000218231">
    <property type="component" value="Unassembled WGS sequence"/>
</dbReference>